<dbReference type="PANTHER" id="PTHR31301:SF68">
    <property type="entry name" value="LOB DOMAIN-CONTAINING PROTEIN 32-RELATED"/>
    <property type="match status" value="1"/>
</dbReference>
<evidence type="ECO:0000313" key="4">
    <source>
        <dbReference type="EMBL" id="KAG8097603.1"/>
    </source>
</evidence>
<dbReference type="AlphaFoldDB" id="A0A8J6C2C1"/>
<evidence type="ECO:0000259" key="3">
    <source>
        <dbReference type="PROSITE" id="PS50891"/>
    </source>
</evidence>
<evidence type="ECO:0000256" key="1">
    <source>
        <dbReference type="ARBA" id="ARBA00005474"/>
    </source>
</evidence>
<dbReference type="PROSITE" id="PS50891">
    <property type="entry name" value="LOB"/>
    <property type="match status" value="1"/>
</dbReference>
<proteinExistence type="inferred from homology"/>
<dbReference type="PANTHER" id="PTHR31301">
    <property type="entry name" value="LOB DOMAIN-CONTAINING PROTEIN 4-RELATED"/>
    <property type="match status" value="1"/>
</dbReference>
<reference evidence="4" key="1">
    <citation type="journal article" date="2021" name="bioRxiv">
        <title>Whole Genome Assembly and Annotation of Northern Wild Rice, Zizania palustris L., Supports a Whole Genome Duplication in the Zizania Genus.</title>
        <authorList>
            <person name="Haas M."/>
            <person name="Kono T."/>
            <person name="Macchietto M."/>
            <person name="Millas R."/>
            <person name="McGilp L."/>
            <person name="Shao M."/>
            <person name="Duquette J."/>
            <person name="Hirsch C.N."/>
            <person name="Kimball J."/>
        </authorList>
    </citation>
    <scope>NUCLEOTIDE SEQUENCE</scope>
    <source>
        <tissue evidence="4">Fresh leaf tissue</tissue>
    </source>
</reference>
<feature type="compositionally biased region" description="Basic and acidic residues" evidence="2">
    <location>
        <begin position="262"/>
        <end position="272"/>
    </location>
</feature>
<comment type="caution">
    <text evidence="4">The sequence shown here is derived from an EMBL/GenBank/DDBJ whole genome shotgun (WGS) entry which is preliminary data.</text>
</comment>
<dbReference type="Pfam" id="PF03195">
    <property type="entry name" value="LOB"/>
    <property type="match status" value="1"/>
</dbReference>
<feature type="region of interest" description="Disordered" evidence="2">
    <location>
        <begin position="249"/>
        <end position="296"/>
    </location>
</feature>
<evidence type="ECO:0000256" key="2">
    <source>
        <dbReference type="SAM" id="MobiDB-lite"/>
    </source>
</evidence>
<name>A0A8J6C2C1_ZIZPA</name>
<accession>A0A8J6C2C1</accession>
<dbReference type="Proteomes" id="UP000729402">
    <property type="component" value="Unassembled WGS sequence"/>
</dbReference>
<feature type="domain" description="LOB" evidence="3">
    <location>
        <begin position="6"/>
        <end position="107"/>
    </location>
</feature>
<gene>
    <name evidence="4" type="ORF">GUJ93_ZPchr0013g37800</name>
</gene>
<dbReference type="InterPro" id="IPR004883">
    <property type="entry name" value="LOB"/>
</dbReference>
<dbReference type="EMBL" id="JAAALK010000079">
    <property type="protein sequence ID" value="KAG8097603.1"/>
    <property type="molecule type" value="Genomic_DNA"/>
</dbReference>
<protein>
    <recommendedName>
        <fullName evidence="3">LOB domain-containing protein</fullName>
    </recommendedName>
</protein>
<reference evidence="4" key="2">
    <citation type="submission" date="2021-02" db="EMBL/GenBank/DDBJ databases">
        <authorList>
            <person name="Kimball J.A."/>
            <person name="Haas M.W."/>
            <person name="Macchietto M."/>
            <person name="Kono T."/>
            <person name="Duquette J."/>
            <person name="Shao M."/>
        </authorList>
    </citation>
    <scope>NUCLEOTIDE SEQUENCE</scope>
    <source>
        <tissue evidence="4">Fresh leaf tissue</tissue>
    </source>
</reference>
<keyword evidence="5" id="KW-1185">Reference proteome</keyword>
<dbReference type="EMBL" id="JAAALK010000079">
    <property type="protein sequence ID" value="KAG8097602.1"/>
    <property type="molecule type" value="Genomic_DNA"/>
</dbReference>
<evidence type="ECO:0000313" key="5">
    <source>
        <dbReference type="Proteomes" id="UP000729402"/>
    </source>
</evidence>
<dbReference type="OrthoDB" id="772606at2759"/>
<sequence length="296" mass="32388">MSSSSSPCAACKLLRRKCTQGCVFAPYFPPDQPIKFSNVHKVFGASNVTKLLNDLPQEQREAAVNSLAYEAEARLRDPVYGCVAYISILQLRIKEAREQINEARKELAAYIGPRAFGPLVTAGSHPHYLPAATADGQHYHHGMAVPFAAGYMPQSQHHQLMALQAHPTHHQQQIIEAQQMAAAVEVARGHEMDRMVRMRQQAFYAANAATVAVEPTGSADQTAYDNGSFLHLQSSSSTQNKATMALPYRMEEPSPPPQSSSGDRRSHGELSHAQHHHHHDRHTDDEGMSGGASLAG</sequence>
<organism evidence="4 5">
    <name type="scientific">Zizania palustris</name>
    <name type="common">Northern wild rice</name>
    <dbReference type="NCBI Taxonomy" id="103762"/>
    <lineage>
        <taxon>Eukaryota</taxon>
        <taxon>Viridiplantae</taxon>
        <taxon>Streptophyta</taxon>
        <taxon>Embryophyta</taxon>
        <taxon>Tracheophyta</taxon>
        <taxon>Spermatophyta</taxon>
        <taxon>Magnoliopsida</taxon>
        <taxon>Liliopsida</taxon>
        <taxon>Poales</taxon>
        <taxon>Poaceae</taxon>
        <taxon>BOP clade</taxon>
        <taxon>Oryzoideae</taxon>
        <taxon>Oryzeae</taxon>
        <taxon>Zizaniinae</taxon>
        <taxon>Zizania</taxon>
    </lineage>
</organism>
<comment type="similarity">
    <text evidence="1">Belongs to the LOB domain-containing protein family.</text>
</comment>